<dbReference type="KEGG" id="lrs:PX52LOC_05323"/>
<evidence type="ECO:0000313" key="1">
    <source>
        <dbReference type="EMBL" id="QEL18302.1"/>
    </source>
</evidence>
<reference evidence="2" key="1">
    <citation type="submission" date="2019-08" db="EMBL/GenBank/DDBJ databases">
        <title>Limnoglobus roseus gen. nov., sp. nov., a novel freshwater planctomycete with a giant genome from the family Gemmataceae.</title>
        <authorList>
            <person name="Kulichevskaya I.S."/>
            <person name="Naumoff D.G."/>
            <person name="Miroshnikov K."/>
            <person name="Ivanova A."/>
            <person name="Philippov D.A."/>
            <person name="Hakobyan A."/>
            <person name="Rijpstra I.C."/>
            <person name="Sinninghe Damste J.S."/>
            <person name="Liesack W."/>
            <person name="Dedysh S.N."/>
        </authorList>
    </citation>
    <scope>NUCLEOTIDE SEQUENCE [LARGE SCALE GENOMIC DNA]</scope>
    <source>
        <strain evidence="2">PX52</strain>
    </source>
</reference>
<keyword evidence="2" id="KW-1185">Reference proteome</keyword>
<dbReference type="RefSeq" id="WP_149112825.1">
    <property type="nucleotide sequence ID" value="NZ_CP042425.1"/>
</dbReference>
<organism evidence="1 2">
    <name type="scientific">Limnoglobus roseus</name>
    <dbReference type="NCBI Taxonomy" id="2598579"/>
    <lineage>
        <taxon>Bacteria</taxon>
        <taxon>Pseudomonadati</taxon>
        <taxon>Planctomycetota</taxon>
        <taxon>Planctomycetia</taxon>
        <taxon>Gemmatales</taxon>
        <taxon>Gemmataceae</taxon>
        <taxon>Limnoglobus</taxon>
    </lineage>
</organism>
<protein>
    <submittedName>
        <fullName evidence="1">Uncharacterized protein</fullName>
    </submittedName>
</protein>
<name>A0A5C1AKQ9_9BACT</name>
<dbReference type="EMBL" id="CP042425">
    <property type="protein sequence ID" value="QEL18302.1"/>
    <property type="molecule type" value="Genomic_DNA"/>
</dbReference>
<evidence type="ECO:0000313" key="2">
    <source>
        <dbReference type="Proteomes" id="UP000324974"/>
    </source>
</evidence>
<dbReference type="OrthoDB" id="4419617at2"/>
<dbReference type="AlphaFoldDB" id="A0A5C1AKQ9"/>
<proteinExistence type="predicted"/>
<dbReference type="Proteomes" id="UP000324974">
    <property type="component" value="Chromosome"/>
</dbReference>
<sequence>MPTAPADTAPLTLRACKGVEVFTTAGLSPDQDGYTPDQLRQAVENFYLLGEFRLSLLDPPLGIGHDDDQDVLTALLASDPRLAPYLTAASLDGDDGPAAGWITGLKVVPDRFARGAVVLIADFKDIPAPIADLIDARAYKRVSVEIYNDFVDGLGNHYGFALRRVALCGWAPPVNKAMADVPLTIAQFAEPKQLAFAGRPRTANAVKNTFTCFSEMRPMNKAQMLAALKGKFTLSDAAANAMSDAEVVAIYKKFSEPTPPAPVPPVAPPVQKMDEGAPPRDQMIAELQAAGQDAAQLAALDDQTLATVYAQWKAQQTPAPAVPAAMMAEVKKYSEQAKTLVTTLTIAVATAKTQADNIKRYAEETVRTQKAGKIAAARLDLIGANGVAHCTPAEFDTLHKPTLESLDDLSVQKFSEGNRSFEGTAFANYVAKLKALPAKKVFSEKLPAGVLPGGGDPTAAIDAEVNKVRAFAETHETEVKAFGLTKDGYVKRFTELKAKVPDLTAEKYTRQSA</sequence>
<accession>A0A5C1AKQ9</accession>
<gene>
    <name evidence="1" type="ORF">PX52LOC_05323</name>
</gene>